<keyword evidence="1" id="KW-0472">Membrane</keyword>
<dbReference type="OrthoDB" id="754047at2759"/>
<evidence type="ECO:0000256" key="1">
    <source>
        <dbReference type="SAM" id="Phobius"/>
    </source>
</evidence>
<keyword evidence="2" id="KW-0732">Signal</keyword>
<accession>W4G2G5</accession>
<evidence type="ECO:0000313" key="3">
    <source>
        <dbReference type="EMBL" id="ETV73875.1"/>
    </source>
</evidence>
<protein>
    <recommendedName>
        <fullName evidence="4">Amino acid transporter transmembrane domain-containing protein</fullName>
    </recommendedName>
</protein>
<organism evidence="3">
    <name type="scientific">Aphanomyces astaci</name>
    <name type="common">Crayfish plague agent</name>
    <dbReference type="NCBI Taxonomy" id="112090"/>
    <lineage>
        <taxon>Eukaryota</taxon>
        <taxon>Sar</taxon>
        <taxon>Stramenopiles</taxon>
        <taxon>Oomycota</taxon>
        <taxon>Saprolegniomycetes</taxon>
        <taxon>Saprolegniales</taxon>
        <taxon>Verrucalvaceae</taxon>
        <taxon>Aphanomyces</taxon>
    </lineage>
</organism>
<dbReference type="EMBL" id="KI913147">
    <property type="protein sequence ID" value="ETV73875.1"/>
    <property type="molecule type" value="Genomic_DNA"/>
</dbReference>
<evidence type="ECO:0000256" key="2">
    <source>
        <dbReference type="SAM" id="SignalP"/>
    </source>
</evidence>
<feature type="transmembrane region" description="Helical" evidence="1">
    <location>
        <begin position="63"/>
        <end position="82"/>
    </location>
</feature>
<dbReference type="RefSeq" id="XP_009836811.1">
    <property type="nucleotide sequence ID" value="XM_009838509.1"/>
</dbReference>
<proteinExistence type="predicted"/>
<dbReference type="GeneID" id="20813529"/>
<keyword evidence="1" id="KW-1133">Transmembrane helix</keyword>
<feature type="signal peptide" evidence="2">
    <location>
        <begin position="1"/>
        <end position="20"/>
    </location>
</feature>
<dbReference type="STRING" id="112090.W4G2G5"/>
<feature type="chain" id="PRO_5004841986" description="Amino acid transporter transmembrane domain-containing protein" evidence="2">
    <location>
        <begin position="21"/>
        <end position="135"/>
    </location>
</feature>
<gene>
    <name evidence="3" type="ORF">H257_11533</name>
</gene>
<reference evidence="3" key="1">
    <citation type="submission" date="2013-12" db="EMBL/GenBank/DDBJ databases">
        <title>The Genome Sequence of Aphanomyces astaci APO3.</title>
        <authorList>
            <consortium name="The Broad Institute Genomics Platform"/>
            <person name="Russ C."/>
            <person name="Tyler B."/>
            <person name="van West P."/>
            <person name="Dieguez-Uribeondo J."/>
            <person name="Young S.K."/>
            <person name="Zeng Q."/>
            <person name="Gargeya S."/>
            <person name="Fitzgerald M."/>
            <person name="Abouelleil A."/>
            <person name="Alvarado L."/>
            <person name="Chapman S.B."/>
            <person name="Gainer-Dewar J."/>
            <person name="Goldberg J."/>
            <person name="Griggs A."/>
            <person name="Gujja S."/>
            <person name="Hansen M."/>
            <person name="Howarth C."/>
            <person name="Imamovic A."/>
            <person name="Ireland A."/>
            <person name="Larimer J."/>
            <person name="McCowan C."/>
            <person name="Murphy C."/>
            <person name="Pearson M."/>
            <person name="Poon T.W."/>
            <person name="Priest M."/>
            <person name="Roberts A."/>
            <person name="Saif S."/>
            <person name="Shea T."/>
            <person name="Sykes S."/>
            <person name="Wortman J."/>
            <person name="Nusbaum C."/>
            <person name="Birren B."/>
        </authorList>
    </citation>
    <scope>NUCLEOTIDE SEQUENCE [LARGE SCALE GENOMIC DNA]</scope>
    <source>
        <strain evidence="3">APO3</strain>
    </source>
</reference>
<keyword evidence="1" id="KW-0812">Transmembrane</keyword>
<dbReference type="VEuPathDB" id="FungiDB:H257_11533"/>
<dbReference type="AlphaFoldDB" id="W4G2G5"/>
<evidence type="ECO:0008006" key="4">
    <source>
        <dbReference type="Google" id="ProtNLM"/>
    </source>
</evidence>
<sequence>MRLVAGLTVLFLSGRSVVVGTKDQLKSQPPFLSQIQSPKTRYCGTPLEELQYFDLSAPDNGTLFILLFILLSMFIAFGYVMAASASDTMVVEYAQAGHTQQVLAGQPSKNLLPSAAASRIQTTIYVVRSLAGILA</sequence>
<name>W4G2G5_APHAT</name>